<keyword evidence="4" id="KW-1185">Reference proteome</keyword>
<comment type="caution">
    <text evidence="3">The sequence shown here is derived from an EMBL/GenBank/DDBJ whole genome shotgun (WGS) entry which is preliminary data.</text>
</comment>
<feature type="coiled-coil region" evidence="1">
    <location>
        <begin position="139"/>
        <end position="194"/>
    </location>
</feature>
<accession>A0A9Q0XPF1</accession>
<proteinExistence type="predicted"/>
<feature type="coiled-coil region" evidence="1">
    <location>
        <begin position="13"/>
        <end position="103"/>
    </location>
</feature>
<protein>
    <submittedName>
        <fullName evidence="3">Uncharacterized protein</fullName>
    </submittedName>
</protein>
<dbReference type="Gene3D" id="1.10.287.1490">
    <property type="match status" value="1"/>
</dbReference>
<reference evidence="3" key="1">
    <citation type="journal article" date="2023" name="DNA Res.">
        <title>Chromosome-level genome assembly of Phrynocephalus forsythii using third-generation DNA sequencing and Hi-C analysis.</title>
        <authorList>
            <person name="Qi Y."/>
            <person name="Zhao W."/>
            <person name="Zhao Y."/>
            <person name="Niu C."/>
            <person name="Cao S."/>
            <person name="Zhang Y."/>
        </authorList>
    </citation>
    <scope>NUCLEOTIDE SEQUENCE</scope>
    <source>
        <tissue evidence="3">Muscle</tissue>
    </source>
</reference>
<evidence type="ECO:0000313" key="4">
    <source>
        <dbReference type="Proteomes" id="UP001142489"/>
    </source>
</evidence>
<keyword evidence="2" id="KW-0472">Membrane</keyword>
<dbReference type="Proteomes" id="UP001142489">
    <property type="component" value="Unassembled WGS sequence"/>
</dbReference>
<evidence type="ECO:0000313" key="3">
    <source>
        <dbReference type="EMBL" id="KAJ7319950.1"/>
    </source>
</evidence>
<dbReference type="AlphaFoldDB" id="A0A9Q0XPF1"/>
<name>A0A9Q0XPF1_9SAUR</name>
<evidence type="ECO:0000256" key="1">
    <source>
        <dbReference type="SAM" id="Coils"/>
    </source>
</evidence>
<keyword evidence="2" id="KW-0812">Transmembrane</keyword>
<organism evidence="3 4">
    <name type="scientific">Phrynocephalus forsythii</name>
    <dbReference type="NCBI Taxonomy" id="171643"/>
    <lineage>
        <taxon>Eukaryota</taxon>
        <taxon>Metazoa</taxon>
        <taxon>Chordata</taxon>
        <taxon>Craniata</taxon>
        <taxon>Vertebrata</taxon>
        <taxon>Euteleostomi</taxon>
        <taxon>Lepidosauria</taxon>
        <taxon>Squamata</taxon>
        <taxon>Bifurcata</taxon>
        <taxon>Unidentata</taxon>
        <taxon>Episquamata</taxon>
        <taxon>Toxicofera</taxon>
        <taxon>Iguania</taxon>
        <taxon>Acrodonta</taxon>
        <taxon>Agamidae</taxon>
        <taxon>Agaminae</taxon>
        <taxon>Phrynocephalus</taxon>
    </lineage>
</organism>
<gene>
    <name evidence="3" type="ORF">JRQ81_019461</name>
</gene>
<dbReference type="OrthoDB" id="9029629at2759"/>
<sequence>MEPSAVGRLTEAKENLRSEIWGLREAAANLDTEKQEILSESKWMKEQNRNLEAKIDCFQAMVEDLQKEEAELQATLRQLEDTIVQLEAQNQGLKETNLKLRTKTEKTSSHILLFQDYKALQERDVSRMKQVMEHIVAYFKQLEAKIETAEQGYSEERNQTAELKDTLDELEQICEVQENELASLREQLEEALLVRSDTDEIANFPSLLHEMVQAKLVQESLAMQNCLLLLLSKAVWLLLGMVVCLGFLDVMVKLYLSLFSQDAEAGSQLLLFSDHLSLLTDTLSRRHARKPSGLLPY</sequence>
<keyword evidence="2" id="KW-1133">Transmembrane helix</keyword>
<evidence type="ECO:0000256" key="2">
    <source>
        <dbReference type="SAM" id="Phobius"/>
    </source>
</evidence>
<keyword evidence="1" id="KW-0175">Coiled coil</keyword>
<dbReference type="EMBL" id="JAPFRF010000010">
    <property type="protein sequence ID" value="KAJ7319950.1"/>
    <property type="molecule type" value="Genomic_DNA"/>
</dbReference>
<feature type="transmembrane region" description="Helical" evidence="2">
    <location>
        <begin position="227"/>
        <end position="248"/>
    </location>
</feature>